<sequence>MNIPHSGNKYLITSTVSSTSLSPNPFLKNIPKEETKNINSFYTKTYSKNGVTSFSLSRTR</sequence>
<dbReference type="EMBL" id="KY315527">
    <property type="protein sequence ID" value="QFW55193.1"/>
    <property type="molecule type" value="Genomic_DNA"/>
</dbReference>
<evidence type="ECO:0000313" key="1">
    <source>
        <dbReference type="EMBL" id="QFW55193.1"/>
    </source>
</evidence>
<reference evidence="1" key="1">
    <citation type="journal article" date="2018" name="BMC Genomics">
        <title>Comparative genomic, transcriptomic, and proteomic reannotation of human herpesvirus 6.</title>
        <authorList>
            <person name="Greninger A.L."/>
            <person name="Knudsen G.M."/>
            <person name="Roychoudhury P."/>
            <person name="Hanson D.J."/>
            <person name="Sedlak R.H."/>
            <person name="Xie H."/>
            <person name="Guan J."/>
            <person name="Nguyen T."/>
            <person name="Peddu V."/>
            <person name="Boeckh M."/>
            <person name="Huang M.L."/>
            <person name="Cook L."/>
            <person name="Depledge D.P."/>
            <person name="Zerr D.M."/>
            <person name="Koelle D.M."/>
            <person name="Gantt S."/>
            <person name="Yoshikawa T."/>
            <person name="Caserta M."/>
            <person name="Hill J.A."/>
            <person name="Jerome K.R."/>
        </authorList>
    </citation>
    <scope>NUCLEOTIDE SEQUENCE</scope>
    <source>
        <strain evidence="1">HP8H1</strain>
    </source>
</reference>
<protein>
    <submittedName>
        <fullName evidence="1">Uncharacterized protein</fullName>
    </submittedName>
</protein>
<name>A0A5P9U3X0_9BETA</name>
<proteinExistence type="predicted"/>
<organism evidence="1">
    <name type="scientific">Human betaherpesvirus 6</name>
    <dbReference type="NCBI Taxonomy" id="10368"/>
    <lineage>
        <taxon>Viruses</taxon>
        <taxon>Duplodnaviria</taxon>
        <taxon>Heunggongvirae</taxon>
        <taxon>Peploviricota</taxon>
        <taxon>Herviviricetes</taxon>
        <taxon>Herpesvirales</taxon>
        <taxon>Orthoherpesviridae</taxon>
        <taxon>Betaherpesvirinae</taxon>
        <taxon>Roseolovirus</taxon>
    </lineage>
</organism>
<accession>A0A5P9U3X0</accession>